<accession>A0A3P7JH28</accession>
<dbReference type="OrthoDB" id="5856672at2759"/>
<reference evidence="1 2" key="1">
    <citation type="submission" date="2018-11" db="EMBL/GenBank/DDBJ databases">
        <authorList>
            <consortium name="Pathogen Informatics"/>
        </authorList>
    </citation>
    <scope>NUCLEOTIDE SEQUENCE [LARGE SCALE GENOMIC DNA]</scope>
</reference>
<name>A0A3P7JH28_STRVU</name>
<evidence type="ECO:0000313" key="1">
    <source>
        <dbReference type="EMBL" id="VDM84900.1"/>
    </source>
</evidence>
<gene>
    <name evidence="1" type="ORF">SVUK_LOCUS19898</name>
</gene>
<evidence type="ECO:0000313" key="2">
    <source>
        <dbReference type="Proteomes" id="UP000270094"/>
    </source>
</evidence>
<organism evidence="1 2">
    <name type="scientific">Strongylus vulgaris</name>
    <name type="common">Blood worm</name>
    <dbReference type="NCBI Taxonomy" id="40348"/>
    <lineage>
        <taxon>Eukaryota</taxon>
        <taxon>Metazoa</taxon>
        <taxon>Ecdysozoa</taxon>
        <taxon>Nematoda</taxon>
        <taxon>Chromadorea</taxon>
        <taxon>Rhabditida</taxon>
        <taxon>Rhabditina</taxon>
        <taxon>Rhabditomorpha</taxon>
        <taxon>Strongyloidea</taxon>
        <taxon>Strongylidae</taxon>
        <taxon>Strongylus</taxon>
    </lineage>
</organism>
<dbReference type="EMBL" id="UYYB01134257">
    <property type="protein sequence ID" value="VDM84900.1"/>
    <property type="molecule type" value="Genomic_DNA"/>
</dbReference>
<feature type="non-terminal residue" evidence="1">
    <location>
        <position position="108"/>
    </location>
</feature>
<keyword evidence="2" id="KW-1185">Reference proteome</keyword>
<dbReference type="AlphaFoldDB" id="A0A3P7JH28"/>
<sequence>MRILRADSLQVDVALPDQHRHLPNAGYLSQKFTKSLFLRVVLRANQPLQRIPFIELQHIEDDIAFRQRSAHVMERVLAGEYQDIDTSNLQRQPLGQHPTILVPPVWHN</sequence>
<proteinExistence type="predicted"/>
<dbReference type="Proteomes" id="UP000270094">
    <property type="component" value="Unassembled WGS sequence"/>
</dbReference>
<protein>
    <submittedName>
        <fullName evidence="1">Uncharacterized protein</fullName>
    </submittedName>
</protein>